<evidence type="ECO:0000313" key="3">
    <source>
        <dbReference type="Proteomes" id="UP000887566"/>
    </source>
</evidence>
<organism evidence="3 4">
    <name type="scientific">Plectus sambesii</name>
    <dbReference type="NCBI Taxonomy" id="2011161"/>
    <lineage>
        <taxon>Eukaryota</taxon>
        <taxon>Metazoa</taxon>
        <taxon>Ecdysozoa</taxon>
        <taxon>Nematoda</taxon>
        <taxon>Chromadorea</taxon>
        <taxon>Plectida</taxon>
        <taxon>Plectina</taxon>
        <taxon>Plectoidea</taxon>
        <taxon>Plectidae</taxon>
        <taxon>Plectus</taxon>
    </lineage>
</organism>
<keyword evidence="1" id="KW-0862">Zinc</keyword>
<evidence type="ECO:0000313" key="4">
    <source>
        <dbReference type="WBParaSite" id="PSAMB.scaffold3429size18309.g21481.t1"/>
    </source>
</evidence>
<protein>
    <submittedName>
        <fullName evidence="4">SWIM-type domain-containing protein</fullName>
    </submittedName>
</protein>
<keyword evidence="1" id="KW-0479">Metal-binding</keyword>
<evidence type="ECO:0000256" key="1">
    <source>
        <dbReference type="PROSITE-ProRule" id="PRU00325"/>
    </source>
</evidence>
<accession>A0A914W8S1</accession>
<dbReference type="AlphaFoldDB" id="A0A914W8S1"/>
<feature type="domain" description="SWIM-type" evidence="2">
    <location>
        <begin position="181"/>
        <end position="215"/>
    </location>
</feature>
<dbReference type="PROSITE" id="PS50966">
    <property type="entry name" value="ZF_SWIM"/>
    <property type="match status" value="1"/>
</dbReference>
<name>A0A914W8S1_9BILA</name>
<proteinExistence type="predicted"/>
<dbReference type="InterPro" id="IPR007527">
    <property type="entry name" value="Znf_SWIM"/>
</dbReference>
<dbReference type="GO" id="GO:0008270">
    <property type="term" value="F:zinc ion binding"/>
    <property type="evidence" value="ECO:0007669"/>
    <property type="project" value="UniProtKB-KW"/>
</dbReference>
<dbReference type="WBParaSite" id="PSAMB.scaffold3429size18309.g21481.t1">
    <property type="protein sequence ID" value="PSAMB.scaffold3429size18309.g21481.t1"/>
    <property type="gene ID" value="PSAMB.scaffold3429size18309.g21481"/>
</dbReference>
<evidence type="ECO:0000259" key="2">
    <source>
        <dbReference type="PROSITE" id="PS50966"/>
    </source>
</evidence>
<keyword evidence="1" id="KW-0863">Zinc-finger</keyword>
<keyword evidence="3" id="KW-1185">Reference proteome</keyword>
<reference evidence="4" key="1">
    <citation type="submission" date="2022-11" db="UniProtKB">
        <authorList>
            <consortium name="WormBaseParasite"/>
        </authorList>
    </citation>
    <scope>IDENTIFICATION</scope>
</reference>
<dbReference type="Proteomes" id="UP000887566">
    <property type="component" value="Unplaced"/>
</dbReference>
<sequence>MSDGASSITTAIAQVFPDALQLTCWFHMQKQVKVQMPKKGVPKDRRKKVHEDVSALQLAPTLTVFHSAAKKLCNILRQHMLIKSFISLCHRMLTDWSWREVEGREFQTCPPSAKLGTEVRAYHHLQESENESFLCNQIVRGTYIARGSLAGEMRFSRWSRRFTRPNFKSFSEYVVWSRAYYMVDRREDGSLLCSCPVGLKQYVCEHSVAISVAKFRAEFNPLAKSLPLGFKRGRSRPKKVGSALSLV</sequence>